<gene>
    <name evidence="2" type="ORF">K503DRAFT_773968</name>
</gene>
<dbReference type="InParanoid" id="A0A1B7MQV0"/>
<dbReference type="EMBL" id="KV448546">
    <property type="protein sequence ID" value="OAX34973.1"/>
    <property type="molecule type" value="Genomic_DNA"/>
</dbReference>
<evidence type="ECO:0000313" key="2">
    <source>
        <dbReference type="EMBL" id="OAX34973.1"/>
    </source>
</evidence>
<dbReference type="Proteomes" id="UP000092154">
    <property type="component" value="Unassembled WGS sequence"/>
</dbReference>
<evidence type="ECO:0000313" key="3">
    <source>
        <dbReference type="Proteomes" id="UP000092154"/>
    </source>
</evidence>
<feature type="non-terminal residue" evidence="2">
    <location>
        <position position="65"/>
    </location>
</feature>
<name>A0A1B7MQV0_9AGAM</name>
<protein>
    <submittedName>
        <fullName evidence="2">Uncharacterized protein</fullName>
    </submittedName>
</protein>
<dbReference type="AlphaFoldDB" id="A0A1B7MQV0"/>
<proteinExistence type="predicted"/>
<sequence length="65" mass="7210">MAVPRPSGPEAARLPTHPHSSPRLIFTGRGRYRGRDPFGGSTQIAICILPMQTFSHRMRHNSATQ</sequence>
<keyword evidence="3" id="KW-1185">Reference proteome</keyword>
<reference evidence="2 3" key="1">
    <citation type="submission" date="2016-06" db="EMBL/GenBank/DDBJ databases">
        <title>Comparative genomics of the ectomycorrhizal sister species Rhizopogon vinicolor and Rhizopogon vesiculosus (Basidiomycota: Boletales) reveals a divergence of the mating type B locus.</title>
        <authorList>
            <consortium name="DOE Joint Genome Institute"/>
            <person name="Mujic A.B."/>
            <person name="Kuo A."/>
            <person name="Tritt A."/>
            <person name="Lipzen A."/>
            <person name="Chen C."/>
            <person name="Johnson J."/>
            <person name="Sharma A."/>
            <person name="Barry K."/>
            <person name="Grigoriev I.V."/>
            <person name="Spatafora J.W."/>
        </authorList>
    </citation>
    <scope>NUCLEOTIDE SEQUENCE [LARGE SCALE GENOMIC DNA]</scope>
    <source>
        <strain evidence="2 3">AM-OR11-026</strain>
    </source>
</reference>
<feature type="region of interest" description="Disordered" evidence="1">
    <location>
        <begin position="1"/>
        <end position="30"/>
    </location>
</feature>
<organism evidence="2 3">
    <name type="scientific">Rhizopogon vinicolor AM-OR11-026</name>
    <dbReference type="NCBI Taxonomy" id="1314800"/>
    <lineage>
        <taxon>Eukaryota</taxon>
        <taxon>Fungi</taxon>
        <taxon>Dikarya</taxon>
        <taxon>Basidiomycota</taxon>
        <taxon>Agaricomycotina</taxon>
        <taxon>Agaricomycetes</taxon>
        <taxon>Agaricomycetidae</taxon>
        <taxon>Boletales</taxon>
        <taxon>Suillineae</taxon>
        <taxon>Rhizopogonaceae</taxon>
        <taxon>Rhizopogon</taxon>
    </lineage>
</organism>
<evidence type="ECO:0000256" key="1">
    <source>
        <dbReference type="SAM" id="MobiDB-lite"/>
    </source>
</evidence>
<accession>A0A1B7MQV0</accession>